<evidence type="ECO:0000313" key="1">
    <source>
        <dbReference type="EMBL" id="GHF70121.1"/>
    </source>
</evidence>
<proteinExistence type="predicted"/>
<evidence type="ECO:0000313" key="2">
    <source>
        <dbReference type="Proteomes" id="UP000626220"/>
    </source>
</evidence>
<comment type="caution">
    <text evidence="1">The sequence shown here is derived from an EMBL/GenBank/DDBJ whole genome shotgun (WGS) entry which is preliminary data.</text>
</comment>
<reference evidence="1" key="2">
    <citation type="submission" date="2020-09" db="EMBL/GenBank/DDBJ databases">
        <authorList>
            <person name="Sun Q."/>
            <person name="Kim S."/>
        </authorList>
    </citation>
    <scope>NUCLEOTIDE SEQUENCE</scope>
    <source>
        <strain evidence="1">KCTC 42650</strain>
    </source>
</reference>
<reference evidence="1" key="1">
    <citation type="journal article" date="2014" name="Int. J. Syst. Evol. Microbiol.">
        <title>Complete genome sequence of Corynebacterium casei LMG S-19264T (=DSM 44701T), isolated from a smear-ripened cheese.</title>
        <authorList>
            <consortium name="US DOE Joint Genome Institute (JGI-PGF)"/>
            <person name="Walter F."/>
            <person name="Albersmeier A."/>
            <person name="Kalinowski J."/>
            <person name="Ruckert C."/>
        </authorList>
    </citation>
    <scope>NUCLEOTIDE SEQUENCE</scope>
    <source>
        <strain evidence="1">KCTC 42650</strain>
    </source>
</reference>
<name>A0A8J3H278_9RHOB</name>
<dbReference type="EMBL" id="BNCJ01000024">
    <property type="protein sequence ID" value="GHF70121.1"/>
    <property type="molecule type" value="Genomic_DNA"/>
</dbReference>
<dbReference type="AlphaFoldDB" id="A0A8J3H278"/>
<organism evidence="1 2">
    <name type="scientific">Seohaeicola zhoushanensis</name>
    <dbReference type="NCBI Taxonomy" id="1569283"/>
    <lineage>
        <taxon>Bacteria</taxon>
        <taxon>Pseudomonadati</taxon>
        <taxon>Pseudomonadota</taxon>
        <taxon>Alphaproteobacteria</taxon>
        <taxon>Rhodobacterales</taxon>
        <taxon>Roseobacteraceae</taxon>
        <taxon>Seohaeicola</taxon>
    </lineage>
</organism>
<gene>
    <name evidence="1" type="ORF">GCM10017056_46460</name>
</gene>
<protein>
    <submittedName>
        <fullName evidence="1">Uncharacterized protein</fullName>
    </submittedName>
</protein>
<dbReference type="RefSeq" id="WP_189682526.1">
    <property type="nucleotide sequence ID" value="NZ_BNCJ01000024.1"/>
</dbReference>
<accession>A0A8J3H278</accession>
<dbReference type="Proteomes" id="UP000626220">
    <property type="component" value="Unassembled WGS sequence"/>
</dbReference>
<sequence length="186" mass="21223">MKRLTKARERGLYPIPEPMTYHNQSRVEITVSVNEDVYDFLAANIQPTNTFWSIETIVNEALDTIVGKKVGINHMVDIAQLRRSRPETIMFGKISGAAERKAMMDLFEACWALAVHLTSEDKGDSKLPIRNLLAMLSLAMHDQRELAAELARTPVYDNEDLKLLEMGQKVAPRWFWCEKANKTFPS</sequence>
<keyword evidence="2" id="KW-1185">Reference proteome</keyword>